<feature type="compositionally biased region" description="Basic and acidic residues" evidence="1">
    <location>
        <begin position="62"/>
        <end position="75"/>
    </location>
</feature>
<reference evidence="4" key="1">
    <citation type="journal article" date="2020" name="Stud. Mycol.">
        <title>101 Dothideomycetes genomes: a test case for predicting lifestyles and emergence of pathogens.</title>
        <authorList>
            <person name="Haridas S."/>
            <person name="Albert R."/>
            <person name="Binder M."/>
            <person name="Bloem J."/>
            <person name="Labutti K."/>
            <person name="Salamov A."/>
            <person name="Andreopoulos B."/>
            <person name="Baker S."/>
            <person name="Barry K."/>
            <person name="Bills G."/>
            <person name="Bluhm B."/>
            <person name="Cannon C."/>
            <person name="Castanera R."/>
            <person name="Culley D."/>
            <person name="Daum C."/>
            <person name="Ezra D."/>
            <person name="Gonzalez J."/>
            <person name="Henrissat B."/>
            <person name="Kuo A."/>
            <person name="Liang C."/>
            <person name="Lipzen A."/>
            <person name="Lutzoni F."/>
            <person name="Magnuson J."/>
            <person name="Mondo S."/>
            <person name="Nolan M."/>
            <person name="Ohm R."/>
            <person name="Pangilinan J."/>
            <person name="Park H.-J."/>
            <person name="Ramirez L."/>
            <person name="Alfaro M."/>
            <person name="Sun H."/>
            <person name="Tritt A."/>
            <person name="Yoshinaga Y."/>
            <person name="Zwiers L.-H."/>
            <person name="Turgeon B."/>
            <person name="Goodwin S."/>
            <person name="Spatafora J."/>
            <person name="Crous P."/>
            <person name="Grigoriev I."/>
        </authorList>
    </citation>
    <scope>NUCLEOTIDE SEQUENCE</scope>
    <source>
        <strain evidence="4">ATCC 36951</strain>
    </source>
</reference>
<feature type="transmembrane region" description="Helical" evidence="2">
    <location>
        <begin position="372"/>
        <end position="390"/>
    </location>
</feature>
<name>A0A6A6C8C5_ZASCE</name>
<dbReference type="Pfam" id="PF20237">
    <property type="entry name" value="DUF6594"/>
    <property type="match status" value="1"/>
</dbReference>
<feature type="transmembrane region" description="Helical" evidence="2">
    <location>
        <begin position="342"/>
        <end position="365"/>
    </location>
</feature>
<feature type="domain" description="DUF6594" evidence="3">
    <location>
        <begin position="114"/>
        <end position="384"/>
    </location>
</feature>
<keyword evidence="2" id="KW-0812">Transmembrane</keyword>
<evidence type="ECO:0000259" key="3">
    <source>
        <dbReference type="Pfam" id="PF20237"/>
    </source>
</evidence>
<dbReference type="PANTHER" id="PTHR34502:SF3">
    <property type="entry name" value="DUF6594 DOMAIN-CONTAINING PROTEIN"/>
    <property type="match status" value="1"/>
</dbReference>
<accession>A0A6A6C8C5</accession>
<organism evidence="4 5">
    <name type="scientific">Zasmidium cellare ATCC 36951</name>
    <dbReference type="NCBI Taxonomy" id="1080233"/>
    <lineage>
        <taxon>Eukaryota</taxon>
        <taxon>Fungi</taxon>
        <taxon>Dikarya</taxon>
        <taxon>Ascomycota</taxon>
        <taxon>Pezizomycotina</taxon>
        <taxon>Dothideomycetes</taxon>
        <taxon>Dothideomycetidae</taxon>
        <taxon>Mycosphaerellales</taxon>
        <taxon>Mycosphaerellaceae</taxon>
        <taxon>Zasmidium</taxon>
    </lineage>
</organism>
<keyword evidence="2" id="KW-0472">Membrane</keyword>
<dbReference type="InterPro" id="IPR046529">
    <property type="entry name" value="DUF6594"/>
</dbReference>
<evidence type="ECO:0000256" key="2">
    <source>
        <dbReference type="SAM" id="Phobius"/>
    </source>
</evidence>
<feature type="transmembrane region" description="Helical" evidence="2">
    <location>
        <begin position="307"/>
        <end position="330"/>
    </location>
</feature>
<dbReference type="OrthoDB" id="3646533at2759"/>
<dbReference type="EMBL" id="ML993613">
    <property type="protein sequence ID" value="KAF2162490.1"/>
    <property type="molecule type" value="Genomic_DNA"/>
</dbReference>
<dbReference type="RefSeq" id="XP_033663379.1">
    <property type="nucleotide sequence ID" value="XM_033808426.1"/>
</dbReference>
<dbReference type="Proteomes" id="UP000799537">
    <property type="component" value="Unassembled WGS sequence"/>
</dbReference>
<proteinExistence type="predicted"/>
<dbReference type="PANTHER" id="PTHR34502">
    <property type="entry name" value="DUF6594 DOMAIN-CONTAINING PROTEIN-RELATED"/>
    <property type="match status" value="1"/>
</dbReference>
<keyword evidence="2" id="KW-1133">Transmembrane helix</keyword>
<protein>
    <recommendedName>
        <fullName evidence="3">DUF6594 domain-containing protein</fullName>
    </recommendedName>
</protein>
<evidence type="ECO:0000313" key="4">
    <source>
        <dbReference type="EMBL" id="KAF2162490.1"/>
    </source>
</evidence>
<feature type="compositionally biased region" description="Low complexity" evidence="1">
    <location>
        <begin position="1"/>
        <end position="13"/>
    </location>
</feature>
<dbReference type="AlphaFoldDB" id="A0A6A6C8C5"/>
<sequence>MDSIPSPTTTDSTTLKEKTGDLERQEEVPSHKVRSQLTNLICSFGRLLRVSSTKPTFSRSNAPEKEHQSSDHDEQSSTGVFNNVLFHVRNFFRRQKPSEDLHAVRSLSRFIRGYPNLAAFHSNSENFMIYRRFGYLSARVLLEKQDQLRRLEEELDEFDDINQGCSVTTEPNQRTSSTIDDRNRLLTKIDTTLGAYATSLMHAQQLMGLNKPSHHEQQSVSAYLENHKPVKPRERGYVHHKEDLITLRPGREHAWLDRMIEASLQSVQKPLPFVHKLFCSKETRMKVGDSKTFDDVYYYTRERIDRCASALITLAILVLLIVPVWLLYYIITRNEGTLSGRGTAICIGTLLISTLLFSAVLSLFTKAKRHEILAAAAAYCAVLVVFLGNVRP</sequence>
<gene>
    <name evidence="4" type="ORF">M409DRAFT_27113</name>
</gene>
<keyword evidence="5" id="KW-1185">Reference proteome</keyword>
<feature type="compositionally biased region" description="Basic and acidic residues" evidence="1">
    <location>
        <begin position="14"/>
        <end position="30"/>
    </location>
</feature>
<feature type="region of interest" description="Disordered" evidence="1">
    <location>
        <begin position="1"/>
        <end position="33"/>
    </location>
</feature>
<dbReference type="GeneID" id="54561698"/>
<evidence type="ECO:0000256" key="1">
    <source>
        <dbReference type="SAM" id="MobiDB-lite"/>
    </source>
</evidence>
<feature type="region of interest" description="Disordered" evidence="1">
    <location>
        <begin position="55"/>
        <end position="77"/>
    </location>
</feature>
<evidence type="ECO:0000313" key="5">
    <source>
        <dbReference type="Proteomes" id="UP000799537"/>
    </source>
</evidence>